<organism evidence="2 3">
    <name type="scientific">Colletotrichum kahawae</name>
    <name type="common">Coffee berry disease fungus</name>
    <dbReference type="NCBI Taxonomy" id="34407"/>
    <lineage>
        <taxon>Eukaryota</taxon>
        <taxon>Fungi</taxon>
        <taxon>Dikarya</taxon>
        <taxon>Ascomycota</taxon>
        <taxon>Pezizomycotina</taxon>
        <taxon>Sordariomycetes</taxon>
        <taxon>Hypocreomycetidae</taxon>
        <taxon>Glomerellales</taxon>
        <taxon>Glomerellaceae</taxon>
        <taxon>Colletotrichum</taxon>
        <taxon>Colletotrichum gloeosporioides species complex</taxon>
    </lineage>
</organism>
<evidence type="ECO:0000313" key="3">
    <source>
        <dbReference type="Proteomes" id="UP001281614"/>
    </source>
</evidence>
<dbReference type="InterPro" id="IPR035979">
    <property type="entry name" value="RBD_domain_sf"/>
</dbReference>
<gene>
    <name evidence="2" type="ORF">CKAH01_08144</name>
</gene>
<dbReference type="EMBL" id="VYYT01000477">
    <property type="protein sequence ID" value="KAK2734100.1"/>
    <property type="molecule type" value="Genomic_DNA"/>
</dbReference>
<evidence type="ECO:0000256" key="1">
    <source>
        <dbReference type="SAM" id="MobiDB-lite"/>
    </source>
</evidence>
<feature type="region of interest" description="Disordered" evidence="1">
    <location>
        <begin position="114"/>
        <end position="146"/>
    </location>
</feature>
<dbReference type="Gene3D" id="3.30.70.330">
    <property type="match status" value="1"/>
</dbReference>
<name>A0AAD9Y1U8_COLKA</name>
<feature type="region of interest" description="Disordered" evidence="1">
    <location>
        <begin position="64"/>
        <end position="86"/>
    </location>
</feature>
<feature type="compositionally biased region" description="Polar residues" evidence="1">
    <location>
        <begin position="114"/>
        <end position="131"/>
    </location>
</feature>
<dbReference type="Proteomes" id="UP001281614">
    <property type="component" value="Unassembled WGS sequence"/>
</dbReference>
<feature type="compositionally biased region" description="Polar residues" evidence="1">
    <location>
        <begin position="72"/>
        <end position="86"/>
    </location>
</feature>
<protein>
    <recommendedName>
        <fullName evidence="4">RRM domain-containing protein</fullName>
    </recommendedName>
</protein>
<reference evidence="2" key="1">
    <citation type="submission" date="2023-02" db="EMBL/GenBank/DDBJ databases">
        <title>Colletotrichum kahawae CIFC_Que2 genome sequencing and assembly.</title>
        <authorList>
            <person name="Baroncelli R."/>
        </authorList>
    </citation>
    <scope>NUCLEOTIDE SEQUENCE</scope>
    <source>
        <strain evidence="2">CIFC_Que2</strain>
    </source>
</reference>
<evidence type="ECO:0008006" key="4">
    <source>
        <dbReference type="Google" id="ProtNLM"/>
    </source>
</evidence>
<dbReference type="AlphaFoldDB" id="A0AAD9Y1U8"/>
<dbReference type="GO" id="GO:0003676">
    <property type="term" value="F:nucleic acid binding"/>
    <property type="evidence" value="ECO:0007669"/>
    <property type="project" value="InterPro"/>
</dbReference>
<evidence type="ECO:0000313" key="2">
    <source>
        <dbReference type="EMBL" id="KAK2734100.1"/>
    </source>
</evidence>
<keyword evidence="3" id="KW-1185">Reference proteome</keyword>
<accession>A0AAD9Y1U8</accession>
<feature type="region of interest" description="Disordered" evidence="1">
    <location>
        <begin position="1"/>
        <end position="26"/>
    </location>
</feature>
<feature type="compositionally biased region" description="Basic and acidic residues" evidence="1">
    <location>
        <begin position="12"/>
        <end position="25"/>
    </location>
</feature>
<proteinExistence type="predicted"/>
<sequence>MAAPKFAGIGKVDQKKMRKQTREMARQGAFKVTDLPQTVSEECEADNESGGVRLDGISFTAHSDKFQDKSSSDLNPTSTPWLPNGSMANSNDNKVYRHDLQTQQVNGQVCRTQSLNGMTSGSHSGATSQNGEIDEDQDKPDVVSQVSSPVLTTLPPAVYNNSQIMAGLQFAPGHWAAPQQNAPVSASSVANSAQLSSSASMGNLLYHTPTRQNNDLSVHFSHGGNRIALDAAVSSPVGSDTPKASNPGLMTEPRNFAPRVSDNFAHLGMPPKFTLKSVEGNPKTNADSHDPFAAQSNQGGPVQMPLFGSQHNATQMFLNGQVSFGTPTGDTLNFDNLPHDDQSANTIGLNTQPSINNGGHAQNVQVHNIQNAPLQHVLGNGNGAVTAPQGSTQSYTSQGELVPYQVGYPPRNVAPQTVVTPYLAPPEAPATDYIRSQRSPQLNRLTGTPTGFPSVETALNHVNFPFIEPANRPGNSVIPFVTNRSEIIAVLGRNSRILNDTEEPVHIIMERVTGKTTDAYVEFHTLEDATKAVEKHQQNLSRGRITRIGQRPVEIELSSQSALMKDLFPSSRGVFWNGCNPQVLADNPQEPWENFKGFVSNEEMTMLVKHVEVPHRSPFSKECPQRPFECLISTLTKFPWHMKTHITVQQRHAMHKATCDLLRILVGSIRDHRDEVNLTQRLLKRVVAAAMRCEGFSATQKDDVAYLVDMEEMEQRSFGQPRFAESWRHLYVLVPKNGVPLDVIEWYISVIRDETNRFLESQPFQEKCQTRAIGDATDGYFGYFWRELNHPVGPIFDTMTLAQLASHEYQTMESIIRRALITADVHHRPALPGIAAH</sequence>
<dbReference type="InterPro" id="IPR012677">
    <property type="entry name" value="Nucleotide-bd_a/b_plait_sf"/>
</dbReference>
<dbReference type="SUPFAM" id="SSF54928">
    <property type="entry name" value="RNA-binding domain, RBD"/>
    <property type="match status" value="1"/>
</dbReference>
<comment type="caution">
    <text evidence="2">The sequence shown here is derived from an EMBL/GenBank/DDBJ whole genome shotgun (WGS) entry which is preliminary data.</text>
</comment>